<comment type="caution">
    <text evidence="2">The sequence shown here is derived from an EMBL/GenBank/DDBJ whole genome shotgun (WGS) entry which is preliminary data.</text>
</comment>
<gene>
    <name evidence="2" type="ORF">AFCDBAGC_2769</name>
</gene>
<feature type="region of interest" description="Disordered" evidence="1">
    <location>
        <begin position="65"/>
        <end position="84"/>
    </location>
</feature>
<dbReference type="Proteomes" id="UP001055117">
    <property type="component" value="Unassembled WGS sequence"/>
</dbReference>
<dbReference type="EMBL" id="BPQG01000042">
    <property type="protein sequence ID" value="GJD44900.1"/>
    <property type="molecule type" value="Genomic_DNA"/>
</dbReference>
<proteinExistence type="predicted"/>
<protein>
    <submittedName>
        <fullName evidence="2">Uncharacterized protein</fullName>
    </submittedName>
</protein>
<reference evidence="2 3" key="1">
    <citation type="journal article" date="2021" name="Front. Microbiol.">
        <title>Comprehensive Comparative Genomics and Phenotyping of Methylobacterium Species.</title>
        <authorList>
            <person name="Alessa O."/>
            <person name="Ogura Y."/>
            <person name="Fujitani Y."/>
            <person name="Takami H."/>
            <person name="Hayashi T."/>
            <person name="Sahin N."/>
            <person name="Tani A."/>
        </authorList>
    </citation>
    <scope>NUCLEOTIDE SEQUENCE [LARGE SCALE GENOMIC DNA]</scope>
    <source>
        <strain evidence="2 3">DSM 23679</strain>
    </source>
</reference>
<evidence type="ECO:0000256" key="1">
    <source>
        <dbReference type="SAM" id="MobiDB-lite"/>
    </source>
</evidence>
<evidence type="ECO:0000313" key="2">
    <source>
        <dbReference type="EMBL" id="GJD44900.1"/>
    </source>
</evidence>
<sequence>MPKHLCINPHDPYAQHEVLVEFERDGSGLRLVAVIDGYDDDILGDLVEAQREDLRREIADADCPLADPIPMPLNHGTTSSLAPR</sequence>
<evidence type="ECO:0000313" key="3">
    <source>
        <dbReference type="Proteomes" id="UP001055117"/>
    </source>
</evidence>
<organism evidence="2 3">
    <name type="scientific">Methylobacterium cerastii</name>
    <dbReference type="NCBI Taxonomy" id="932741"/>
    <lineage>
        <taxon>Bacteria</taxon>
        <taxon>Pseudomonadati</taxon>
        <taxon>Pseudomonadota</taxon>
        <taxon>Alphaproteobacteria</taxon>
        <taxon>Hyphomicrobiales</taxon>
        <taxon>Methylobacteriaceae</taxon>
        <taxon>Methylobacterium</taxon>
    </lineage>
</organism>
<dbReference type="RefSeq" id="WP_238272376.1">
    <property type="nucleotide sequence ID" value="NZ_BPQG01000042.1"/>
</dbReference>
<name>A0ABQ4QJ57_9HYPH</name>
<feature type="compositionally biased region" description="Polar residues" evidence="1">
    <location>
        <begin position="75"/>
        <end position="84"/>
    </location>
</feature>
<keyword evidence="3" id="KW-1185">Reference proteome</keyword>
<accession>A0ABQ4QJ57</accession>